<evidence type="ECO:0000259" key="1">
    <source>
        <dbReference type="Pfam" id="PF04480"/>
    </source>
</evidence>
<proteinExistence type="predicted"/>
<dbReference type="SUPFAM" id="SSF52980">
    <property type="entry name" value="Restriction endonuclease-like"/>
    <property type="match status" value="1"/>
</dbReference>
<dbReference type="AlphaFoldDB" id="A0A8J3YKP6"/>
<keyword evidence="3" id="KW-1185">Reference proteome</keyword>
<gene>
    <name evidence="2" type="ORF">Val02_26410</name>
</gene>
<dbReference type="InterPro" id="IPR011335">
    <property type="entry name" value="Restrct_endonuc-II-like"/>
</dbReference>
<reference evidence="2" key="1">
    <citation type="submission" date="2021-01" db="EMBL/GenBank/DDBJ databases">
        <title>Whole genome shotgun sequence of Virgisporangium aliadipatigenens NBRC 105644.</title>
        <authorList>
            <person name="Komaki H."/>
            <person name="Tamura T."/>
        </authorList>
    </citation>
    <scope>NUCLEOTIDE SEQUENCE</scope>
    <source>
        <strain evidence="2">NBRC 105644</strain>
    </source>
</reference>
<evidence type="ECO:0000313" key="2">
    <source>
        <dbReference type="EMBL" id="GIJ45755.1"/>
    </source>
</evidence>
<sequence>MVILGSRAVAAGHVTLARLKGPHYVRLFPDVYAPADLPLDHAAWCRAAALLLDGRGALSGYSAALLWGVDVLPRDAPVEVTVPRKVQLARRPNLVVVRSTLAAGDIRRSQGLPVTHPDRTAFDLARRADVHEGVVAVDALLNARRISHESLRAYALTRRRWPRAPQLAEVLALADAGAQSPMETRTRLMLLAGGLPRPTTQYEVRDAAGTFVARLDLAYKHYKVGVEYEGAHHRDGDQYQRDLRRINALHALGWLIIRFGPGDILHTPERSVALVRAALAERV</sequence>
<protein>
    <recommendedName>
        <fullName evidence="1">DUF559 domain-containing protein</fullName>
    </recommendedName>
</protein>
<dbReference type="Gene3D" id="3.40.960.10">
    <property type="entry name" value="VSR Endonuclease"/>
    <property type="match status" value="1"/>
</dbReference>
<dbReference type="Pfam" id="PF04480">
    <property type="entry name" value="DUF559"/>
    <property type="match status" value="1"/>
</dbReference>
<dbReference type="InterPro" id="IPR007569">
    <property type="entry name" value="DUF559"/>
</dbReference>
<name>A0A8J3YKP6_9ACTN</name>
<evidence type="ECO:0000313" key="3">
    <source>
        <dbReference type="Proteomes" id="UP000619260"/>
    </source>
</evidence>
<feature type="domain" description="DUF559" evidence="1">
    <location>
        <begin position="215"/>
        <end position="278"/>
    </location>
</feature>
<accession>A0A8J3YKP6</accession>
<dbReference type="Proteomes" id="UP000619260">
    <property type="component" value="Unassembled WGS sequence"/>
</dbReference>
<comment type="caution">
    <text evidence="2">The sequence shown here is derived from an EMBL/GenBank/DDBJ whole genome shotgun (WGS) entry which is preliminary data.</text>
</comment>
<dbReference type="EMBL" id="BOPF01000008">
    <property type="protein sequence ID" value="GIJ45755.1"/>
    <property type="molecule type" value="Genomic_DNA"/>
</dbReference>
<organism evidence="2 3">
    <name type="scientific">Virgisporangium aliadipatigenens</name>
    <dbReference type="NCBI Taxonomy" id="741659"/>
    <lineage>
        <taxon>Bacteria</taxon>
        <taxon>Bacillati</taxon>
        <taxon>Actinomycetota</taxon>
        <taxon>Actinomycetes</taxon>
        <taxon>Micromonosporales</taxon>
        <taxon>Micromonosporaceae</taxon>
        <taxon>Virgisporangium</taxon>
    </lineage>
</organism>